<keyword evidence="4 10" id="KW-0067">ATP-binding</keyword>
<name>A0ABN1DGC7_SACER</name>
<dbReference type="GO" id="GO:0005524">
    <property type="term" value="F:ATP binding"/>
    <property type="evidence" value="ECO:0007669"/>
    <property type="project" value="UniProtKB-KW"/>
</dbReference>
<dbReference type="InterPro" id="IPR003439">
    <property type="entry name" value="ABC_transporter-like_ATP-bd"/>
</dbReference>
<feature type="domain" description="ABC transporter" evidence="8">
    <location>
        <begin position="356"/>
        <end position="583"/>
    </location>
</feature>
<dbReference type="PANTHER" id="PTHR43394:SF1">
    <property type="entry name" value="ATP-BINDING CASSETTE SUB-FAMILY B MEMBER 10, MITOCHONDRIAL"/>
    <property type="match status" value="1"/>
</dbReference>
<feature type="transmembrane region" description="Helical" evidence="7">
    <location>
        <begin position="270"/>
        <end position="291"/>
    </location>
</feature>
<protein>
    <submittedName>
        <fullName evidence="10">ABC transporter ATP-binding protein</fullName>
    </submittedName>
</protein>
<accession>A0ABN1DGC7</accession>
<dbReference type="SUPFAM" id="SSF90123">
    <property type="entry name" value="ABC transporter transmembrane region"/>
    <property type="match status" value="1"/>
</dbReference>
<dbReference type="Pfam" id="PF00664">
    <property type="entry name" value="ABC_membrane"/>
    <property type="match status" value="1"/>
</dbReference>
<dbReference type="Gene3D" id="3.40.50.300">
    <property type="entry name" value="P-loop containing nucleotide triphosphate hydrolases"/>
    <property type="match status" value="1"/>
</dbReference>
<dbReference type="Pfam" id="PF00005">
    <property type="entry name" value="ABC_tran"/>
    <property type="match status" value="1"/>
</dbReference>
<dbReference type="SMART" id="SM00382">
    <property type="entry name" value="AAA"/>
    <property type="match status" value="1"/>
</dbReference>
<evidence type="ECO:0000256" key="2">
    <source>
        <dbReference type="ARBA" id="ARBA00022692"/>
    </source>
</evidence>
<dbReference type="InterPro" id="IPR003593">
    <property type="entry name" value="AAA+_ATPase"/>
</dbReference>
<dbReference type="Gene3D" id="1.20.1560.10">
    <property type="entry name" value="ABC transporter type 1, transmembrane domain"/>
    <property type="match status" value="1"/>
</dbReference>
<dbReference type="Proteomes" id="UP001500729">
    <property type="component" value="Unassembled WGS sequence"/>
</dbReference>
<dbReference type="InterPro" id="IPR036640">
    <property type="entry name" value="ABC1_TM_sf"/>
</dbReference>
<evidence type="ECO:0000256" key="6">
    <source>
        <dbReference type="ARBA" id="ARBA00023136"/>
    </source>
</evidence>
<sequence length="586" mass="61741">MSDVAMAPPRRRGFARFLPLERAEGENAAAGRALLAECLRECPLWSSVLVPAVIARTAAALLLPAAVAEGIDAAVSGAGVATAVVHVGVVLTVLSAAEAAMELANAYYKAAVTADLRNRFIRHVLALGVAGRRRFASGDLLSRLTTDTAKPAGFLLVLLNIAVGLLTLAGCAVALWIIDWTLALTLLVGIPVAFGMVRLFVSRTAKHFLRYQQIQADIVARFLDALRGARTIRANGNPQRDAARVLRPLGELNITGRAVWKAQGQIGWQLLLLISLLQIAVLCVGGFALTAERITAGEFVASAGYVLLAVHGFEAVESIVMVLKSHIGATRVATVLSTPAREPGSPVVPDIGAGRLDLRGVTVRDGDRVVLDNVYLRIPAGSNVAAVGRSGSGKSVLAAVAGRLVHPSGGSVTFDGVAFAELSESALRASVAYAFEKPALLGRTIHDAIAYGRPGASRAEVERAARIARADHFVRKLPAGYDTPVREARFSGGEVQRLGLARAVLVDARLVILDDATSSLDAATEVQVAHAFDRVLAGRTCLLVAHRASTAARADLVAWLDEGRVRGFAPHAQLWSDPAYREVFGG</sequence>
<dbReference type="RefSeq" id="WP_009946681.1">
    <property type="nucleotide sequence ID" value="NZ_BAAAGS010000035.1"/>
</dbReference>
<dbReference type="PANTHER" id="PTHR43394">
    <property type="entry name" value="ATP-DEPENDENT PERMEASE MDL1, MITOCHONDRIAL"/>
    <property type="match status" value="1"/>
</dbReference>
<evidence type="ECO:0000259" key="9">
    <source>
        <dbReference type="PROSITE" id="PS50929"/>
    </source>
</evidence>
<keyword evidence="5 7" id="KW-1133">Transmembrane helix</keyword>
<evidence type="ECO:0000256" key="1">
    <source>
        <dbReference type="ARBA" id="ARBA00004651"/>
    </source>
</evidence>
<comment type="subcellular location">
    <subcellularLocation>
        <location evidence="1">Cell membrane</location>
        <topology evidence="1">Multi-pass membrane protein</topology>
    </subcellularLocation>
</comment>
<dbReference type="InterPro" id="IPR011527">
    <property type="entry name" value="ABC1_TM_dom"/>
</dbReference>
<organism evidence="10 11">
    <name type="scientific">Saccharopolyspora erythraea</name>
    <name type="common">Streptomyces erythraeus</name>
    <dbReference type="NCBI Taxonomy" id="1836"/>
    <lineage>
        <taxon>Bacteria</taxon>
        <taxon>Bacillati</taxon>
        <taxon>Actinomycetota</taxon>
        <taxon>Actinomycetes</taxon>
        <taxon>Pseudonocardiales</taxon>
        <taxon>Pseudonocardiaceae</taxon>
        <taxon>Saccharopolyspora</taxon>
    </lineage>
</organism>
<dbReference type="SUPFAM" id="SSF52540">
    <property type="entry name" value="P-loop containing nucleoside triphosphate hydrolases"/>
    <property type="match status" value="1"/>
</dbReference>
<evidence type="ECO:0000259" key="8">
    <source>
        <dbReference type="PROSITE" id="PS50893"/>
    </source>
</evidence>
<dbReference type="EMBL" id="BAAAGS010000035">
    <property type="protein sequence ID" value="GAA0542951.1"/>
    <property type="molecule type" value="Genomic_DNA"/>
</dbReference>
<keyword evidence="11" id="KW-1185">Reference proteome</keyword>
<keyword evidence="2 7" id="KW-0812">Transmembrane</keyword>
<comment type="caution">
    <text evidence="10">The sequence shown here is derived from an EMBL/GenBank/DDBJ whole genome shotgun (WGS) entry which is preliminary data.</text>
</comment>
<dbReference type="PROSITE" id="PS50893">
    <property type="entry name" value="ABC_TRANSPORTER_2"/>
    <property type="match status" value="1"/>
</dbReference>
<feature type="transmembrane region" description="Helical" evidence="7">
    <location>
        <begin position="183"/>
        <end position="201"/>
    </location>
</feature>
<evidence type="ECO:0000256" key="7">
    <source>
        <dbReference type="SAM" id="Phobius"/>
    </source>
</evidence>
<evidence type="ECO:0000313" key="11">
    <source>
        <dbReference type="Proteomes" id="UP001500729"/>
    </source>
</evidence>
<dbReference type="InterPro" id="IPR027417">
    <property type="entry name" value="P-loop_NTPase"/>
</dbReference>
<evidence type="ECO:0000256" key="4">
    <source>
        <dbReference type="ARBA" id="ARBA00022840"/>
    </source>
</evidence>
<proteinExistence type="predicted"/>
<keyword evidence="6 7" id="KW-0472">Membrane</keyword>
<feature type="domain" description="ABC transmembrane type-1" evidence="9">
    <location>
        <begin position="52"/>
        <end position="325"/>
    </location>
</feature>
<reference evidence="10 11" key="1">
    <citation type="journal article" date="2019" name="Int. J. Syst. Evol. Microbiol.">
        <title>The Global Catalogue of Microorganisms (GCM) 10K type strain sequencing project: providing services to taxonomists for standard genome sequencing and annotation.</title>
        <authorList>
            <consortium name="The Broad Institute Genomics Platform"/>
            <consortium name="The Broad Institute Genome Sequencing Center for Infectious Disease"/>
            <person name="Wu L."/>
            <person name="Ma J."/>
        </authorList>
    </citation>
    <scope>NUCLEOTIDE SEQUENCE [LARGE SCALE GENOMIC DNA]</scope>
    <source>
        <strain evidence="10 11">JCM 10303</strain>
    </source>
</reference>
<evidence type="ECO:0000256" key="5">
    <source>
        <dbReference type="ARBA" id="ARBA00022989"/>
    </source>
</evidence>
<feature type="transmembrane region" description="Helical" evidence="7">
    <location>
        <begin position="152"/>
        <end position="177"/>
    </location>
</feature>
<evidence type="ECO:0000313" key="10">
    <source>
        <dbReference type="EMBL" id="GAA0542951.1"/>
    </source>
</evidence>
<dbReference type="CDD" id="cd07346">
    <property type="entry name" value="ABC_6TM_exporters"/>
    <property type="match status" value="1"/>
</dbReference>
<gene>
    <name evidence="10" type="ORF">GCM10009533_47440</name>
</gene>
<keyword evidence="3" id="KW-0547">Nucleotide-binding</keyword>
<dbReference type="PROSITE" id="PS50929">
    <property type="entry name" value="ABC_TM1F"/>
    <property type="match status" value="1"/>
</dbReference>
<evidence type="ECO:0000256" key="3">
    <source>
        <dbReference type="ARBA" id="ARBA00022741"/>
    </source>
</evidence>
<dbReference type="InterPro" id="IPR039421">
    <property type="entry name" value="Type_1_exporter"/>
</dbReference>